<dbReference type="GO" id="GO:0043190">
    <property type="term" value="C:ATP-binding cassette (ABC) transporter complex"/>
    <property type="evidence" value="ECO:0007669"/>
    <property type="project" value="InterPro"/>
</dbReference>
<protein>
    <submittedName>
        <fullName evidence="7">Heme-binding protein</fullName>
    </submittedName>
</protein>
<dbReference type="OrthoDB" id="9801912at2"/>
<dbReference type="GO" id="GO:1904680">
    <property type="term" value="F:peptide transmembrane transporter activity"/>
    <property type="evidence" value="ECO:0007669"/>
    <property type="project" value="TreeGrafter"/>
</dbReference>
<dbReference type="Proteomes" id="UP000301751">
    <property type="component" value="Unassembled WGS sequence"/>
</dbReference>
<evidence type="ECO:0000313" key="8">
    <source>
        <dbReference type="Proteomes" id="UP000301751"/>
    </source>
</evidence>
<dbReference type="RefSeq" id="WP_137734898.1">
    <property type="nucleotide sequence ID" value="NZ_BJCL01000014.1"/>
</dbReference>
<feature type="domain" description="Solute-binding protein family 5" evidence="6">
    <location>
        <begin position="88"/>
        <end position="530"/>
    </location>
</feature>
<dbReference type="InterPro" id="IPR006311">
    <property type="entry name" value="TAT_signal"/>
</dbReference>
<comment type="subcellular location">
    <subcellularLocation>
        <location evidence="1">Cell envelope</location>
    </subcellularLocation>
</comment>
<comment type="similarity">
    <text evidence="2">Belongs to the bacterial solute-binding protein 5 family.</text>
</comment>
<organism evidence="7 8">
    <name type="scientific">Pseudaquabacterium pictum</name>
    <dbReference type="NCBI Taxonomy" id="2315236"/>
    <lineage>
        <taxon>Bacteria</taxon>
        <taxon>Pseudomonadati</taxon>
        <taxon>Pseudomonadota</taxon>
        <taxon>Betaproteobacteria</taxon>
        <taxon>Burkholderiales</taxon>
        <taxon>Sphaerotilaceae</taxon>
        <taxon>Pseudaquabacterium</taxon>
    </lineage>
</organism>
<evidence type="ECO:0000259" key="6">
    <source>
        <dbReference type="Pfam" id="PF00496"/>
    </source>
</evidence>
<accession>A0A480AY58</accession>
<dbReference type="InterPro" id="IPR030678">
    <property type="entry name" value="Peptide/Ni-bd"/>
</dbReference>
<evidence type="ECO:0000256" key="4">
    <source>
        <dbReference type="ARBA" id="ARBA00022729"/>
    </source>
</evidence>
<proteinExistence type="inferred from homology"/>
<dbReference type="InterPro" id="IPR000914">
    <property type="entry name" value="SBP_5_dom"/>
</dbReference>
<dbReference type="PANTHER" id="PTHR30290">
    <property type="entry name" value="PERIPLASMIC BINDING COMPONENT OF ABC TRANSPORTER"/>
    <property type="match status" value="1"/>
</dbReference>
<evidence type="ECO:0000256" key="2">
    <source>
        <dbReference type="ARBA" id="ARBA00005695"/>
    </source>
</evidence>
<comment type="caution">
    <text evidence="7">The sequence shown here is derived from an EMBL/GenBank/DDBJ whole genome shotgun (WGS) entry which is preliminary data.</text>
</comment>
<name>A0A480AY58_9BURK</name>
<dbReference type="PROSITE" id="PS51318">
    <property type="entry name" value="TAT"/>
    <property type="match status" value="1"/>
</dbReference>
<evidence type="ECO:0000256" key="1">
    <source>
        <dbReference type="ARBA" id="ARBA00004196"/>
    </source>
</evidence>
<keyword evidence="3" id="KW-0813">Transport</keyword>
<keyword evidence="8" id="KW-1185">Reference proteome</keyword>
<dbReference type="GO" id="GO:0015833">
    <property type="term" value="P:peptide transport"/>
    <property type="evidence" value="ECO:0007669"/>
    <property type="project" value="TreeGrafter"/>
</dbReference>
<dbReference type="EMBL" id="BJCL01000014">
    <property type="protein sequence ID" value="GCL65182.1"/>
    <property type="molecule type" value="Genomic_DNA"/>
</dbReference>
<evidence type="ECO:0000256" key="5">
    <source>
        <dbReference type="SAM" id="SignalP"/>
    </source>
</evidence>
<keyword evidence="4 5" id="KW-0732">Signal</keyword>
<dbReference type="SUPFAM" id="SSF53850">
    <property type="entry name" value="Periplasmic binding protein-like II"/>
    <property type="match status" value="1"/>
</dbReference>
<feature type="signal peptide" evidence="5">
    <location>
        <begin position="1"/>
        <end position="35"/>
    </location>
</feature>
<gene>
    <name evidence="7" type="primary">oppA</name>
    <name evidence="7" type="ORF">AQPW35_42630</name>
</gene>
<dbReference type="Gene3D" id="3.40.190.10">
    <property type="entry name" value="Periplasmic binding protein-like II"/>
    <property type="match status" value="1"/>
</dbReference>
<dbReference type="Pfam" id="PF00496">
    <property type="entry name" value="SBP_bac_5"/>
    <property type="match status" value="1"/>
</dbReference>
<evidence type="ECO:0000256" key="3">
    <source>
        <dbReference type="ARBA" id="ARBA00022448"/>
    </source>
</evidence>
<dbReference type="Gene3D" id="3.10.105.10">
    <property type="entry name" value="Dipeptide-binding Protein, Domain 3"/>
    <property type="match status" value="1"/>
</dbReference>
<dbReference type="GO" id="GO:0030288">
    <property type="term" value="C:outer membrane-bounded periplasmic space"/>
    <property type="evidence" value="ECO:0007669"/>
    <property type="project" value="UniProtKB-ARBA"/>
</dbReference>
<sequence>MPRTTQPAPPRSRQRRALLLGGLAAPLATPGTAQVAPQAPAKVLRVMFNSAETSFDPARISDLYSRTVTAHIFESLYGYDHLARPARVVPRLADGMPEHNADFTVWTVKLKTGIVFADDPVFGGKPRPLVAADVAYGFLRAADPANKSSFASEVESWGLRGLNARRKAAMAPGTRFDYDTPLEGIQLLDAHTLRFVLDKPRPRFLTKLTFNSILPAQAREVVEHYGETIGEHPVGTGPFKLKQWVRGSKIVLERNPQFRELRYDAQPAADDADGHALLARFKGRRLPMVDQVEVAIIEENQPQWLSFLNGEIDALVANVGSVPLEFAPLAVPNGRLAPNLARRGVQLHRNLRADSALLFFNMDDPVVGGLAPEKVALRRALSLAYDADREIRLVRRGQAVPAQSPVMPGTRGYDPAFRSAMSAYDPARARALLDLYGYVDRDGDGFRELPDGRPLVLQMSTEPEQIYRLFNDVWRRCLLAIGVRCEFRIAQWPTNLKSAQGGTLQMWMLGDSAAEPDGQDALRRWYGPESGQGNLARFRLPAFDAIMDRMQTLPDGPERDALFLECKKLAAAYMPYKVLVHRIANELLHPWVGGYRRAPFWNDWWHMVDVDPALRAAHG</sequence>
<dbReference type="InterPro" id="IPR039424">
    <property type="entry name" value="SBP_5"/>
</dbReference>
<dbReference type="PANTHER" id="PTHR30290:SF10">
    <property type="entry name" value="PERIPLASMIC OLIGOPEPTIDE-BINDING PROTEIN-RELATED"/>
    <property type="match status" value="1"/>
</dbReference>
<dbReference type="AlphaFoldDB" id="A0A480AY58"/>
<reference evidence="8" key="1">
    <citation type="submission" date="2019-03" db="EMBL/GenBank/DDBJ databases">
        <title>Aquabacterium pictum sp.nov., the first bacteriochlorophyll a-containing freshwater bacterium in the genus Aquabacterium of the class Betaproteobacteria.</title>
        <authorList>
            <person name="Hirose S."/>
            <person name="Tank M."/>
            <person name="Hara E."/>
            <person name="Tamaki H."/>
            <person name="Takaichi S."/>
            <person name="Haruta S."/>
            <person name="Hanada S."/>
        </authorList>
    </citation>
    <scope>NUCLEOTIDE SEQUENCE [LARGE SCALE GENOMIC DNA]</scope>
    <source>
        <strain evidence="8">W35</strain>
    </source>
</reference>
<dbReference type="PIRSF" id="PIRSF002741">
    <property type="entry name" value="MppA"/>
    <property type="match status" value="1"/>
</dbReference>
<evidence type="ECO:0000313" key="7">
    <source>
        <dbReference type="EMBL" id="GCL65182.1"/>
    </source>
</evidence>
<feature type="chain" id="PRO_5019740728" evidence="5">
    <location>
        <begin position="36"/>
        <end position="619"/>
    </location>
</feature>